<evidence type="ECO:0000313" key="2">
    <source>
        <dbReference type="Ensembl" id="ENSMALP00000017429.1"/>
    </source>
</evidence>
<keyword evidence="1" id="KW-0732">Signal</keyword>
<dbReference type="AlphaFoldDB" id="A0A3Q3JE48"/>
<name>A0A3Q3JE48_MONAL</name>
<evidence type="ECO:0000256" key="1">
    <source>
        <dbReference type="SAM" id="SignalP"/>
    </source>
</evidence>
<protein>
    <submittedName>
        <fullName evidence="2">Uncharacterized protein</fullName>
    </submittedName>
</protein>
<feature type="signal peptide" evidence="1">
    <location>
        <begin position="1"/>
        <end position="23"/>
    </location>
</feature>
<dbReference type="Ensembl" id="ENSMALT00000017770.1">
    <property type="protein sequence ID" value="ENSMALP00000017429.1"/>
    <property type="gene ID" value="ENSMALG00000012166.1"/>
</dbReference>
<proteinExistence type="predicted"/>
<accession>A0A3Q3JE48</accession>
<evidence type="ECO:0000313" key="3">
    <source>
        <dbReference type="Proteomes" id="UP000261600"/>
    </source>
</evidence>
<reference evidence="2" key="2">
    <citation type="submission" date="2025-09" db="UniProtKB">
        <authorList>
            <consortium name="Ensembl"/>
        </authorList>
    </citation>
    <scope>IDENTIFICATION</scope>
</reference>
<organism evidence="2 3">
    <name type="scientific">Monopterus albus</name>
    <name type="common">Swamp eel</name>
    <dbReference type="NCBI Taxonomy" id="43700"/>
    <lineage>
        <taxon>Eukaryota</taxon>
        <taxon>Metazoa</taxon>
        <taxon>Chordata</taxon>
        <taxon>Craniata</taxon>
        <taxon>Vertebrata</taxon>
        <taxon>Euteleostomi</taxon>
        <taxon>Actinopterygii</taxon>
        <taxon>Neopterygii</taxon>
        <taxon>Teleostei</taxon>
        <taxon>Neoteleostei</taxon>
        <taxon>Acanthomorphata</taxon>
        <taxon>Anabantaria</taxon>
        <taxon>Synbranchiformes</taxon>
        <taxon>Synbranchidae</taxon>
        <taxon>Monopterus</taxon>
    </lineage>
</organism>
<sequence length="103" mass="11394">MEALKLVAVLLVAVFVQVLGALGNPLSSEEEDRSIWTAENWQDYPLERGTTIGLADLIRRSKAEQFHALMGRSLGNRGEMFVGLMGRRSLGRGNVNPLMKILI</sequence>
<reference evidence="2" key="1">
    <citation type="submission" date="2025-08" db="UniProtKB">
        <authorList>
            <consortium name="Ensembl"/>
        </authorList>
    </citation>
    <scope>IDENTIFICATION</scope>
</reference>
<keyword evidence="3" id="KW-1185">Reference proteome</keyword>
<feature type="chain" id="PRO_5018771348" evidence="1">
    <location>
        <begin position="24"/>
        <end position="103"/>
    </location>
</feature>
<dbReference type="Proteomes" id="UP000261600">
    <property type="component" value="Unplaced"/>
</dbReference>